<keyword evidence="4" id="KW-1185">Reference proteome</keyword>
<evidence type="ECO:0000256" key="1">
    <source>
        <dbReference type="SAM" id="Phobius"/>
    </source>
</evidence>
<dbReference type="InterPro" id="IPR000683">
    <property type="entry name" value="Gfo/Idh/MocA-like_OxRdtase_N"/>
</dbReference>
<keyword evidence="1" id="KW-0472">Membrane</keyword>
<dbReference type="Pfam" id="PF01408">
    <property type="entry name" value="GFO_IDH_MocA"/>
    <property type="match status" value="1"/>
</dbReference>
<feature type="transmembrane region" description="Helical" evidence="1">
    <location>
        <begin position="48"/>
        <end position="67"/>
    </location>
</feature>
<organism evidence="3 4">
    <name type="scientific">Fulvivirga imtechensis AK7</name>
    <dbReference type="NCBI Taxonomy" id="1237149"/>
    <lineage>
        <taxon>Bacteria</taxon>
        <taxon>Pseudomonadati</taxon>
        <taxon>Bacteroidota</taxon>
        <taxon>Cytophagia</taxon>
        <taxon>Cytophagales</taxon>
        <taxon>Fulvivirgaceae</taxon>
        <taxon>Fulvivirga</taxon>
    </lineage>
</organism>
<dbReference type="PANTHER" id="PTHR43377:SF1">
    <property type="entry name" value="BILIVERDIN REDUCTASE A"/>
    <property type="match status" value="1"/>
</dbReference>
<dbReference type="SUPFAM" id="SSF51735">
    <property type="entry name" value="NAD(P)-binding Rossmann-fold domains"/>
    <property type="match status" value="1"/>
</dbReference>
<accession>L8JRZ1</accession>
<dbReference type="InterPro" id="IPR051450">
    <property type="entry name" value="Gfo/Idh/MocA_Oxidoreductases"/>
</dbReference>
<dbReference type="InterPro" id="IPR036291">
    <property type="entry name" value="NAD(P)-bd_dom_sf"/>
</dbReference>
<reference evidence="3 4" key="1">
    <citation type="submission" date="2012-12" db="EMBL/GenBank/DDBJ databases">
        <title>Genome assembly of Fulvivirga imtechensis AK7.</title>
        <authorList>
            <person name="Nupur N."/>
            <person name="Khatri I."/>
            <person name="Kumar R."/>
            <person name="Subramanian S."/>
            <person name="Pinnaka A."/>
        </authorList>
    </citation>
    <scope>NUCLEOTIDE SEQUENCE [LARGE SCALE GENOMIC DNA]</scope>
    <source>
        <strain evidence="3 4">AK7</strain>
    </source>
</reference>
<evidence type="ECO:0000313" key="4">
    <source>
        <dbReference type="Proteomes" id="UP000011135"/>
    </source>
</evidence>
<evidence type="ECO:0000259" key="2">
    <source>
        <dbReference type="Pfam" id="PF01408"/>
    </source>
</evidence>
<dbReference type="PANTHER" id="PTHR43377">
    <property type="entry name" value="BILIVERDIN REDUCTASE A"/>
    <property type="match status" value="1"/>
</dbReference>
<dbReference type="Proteomes" id="UP000011135">
    <property type="component" value="Unassembled WGS sequence"/>
</dbReference>
<dbReference type="Gene3D" id="3.40.50.720">
    <property type="entry name" value="NAD(P)-binding Rossmann-like Domain"/>
    <property type="match status" value="1"/>
</dbReference>
<sequence>MRYQLLKIYRFLQLYGYSRTLVKTASRTRKKWMKYLLPSWYKVNSQKIVSLIGCGQFGFATISYIILKHQGKLFLECFDIDKERSQFTGNFYGYKSSVNPNTLINNKDCKIVYIASNHFSHTEYAIEAIKAQKDVYIEKPISVNFNQFNNLSAHVRNSNSKIFCGYNRPFSKAIRIIAKKIQNKGQSFSMGCFISGHFIEESHWYRNPQEGTRICGNVGHWIDLMVHLMFKRGNVPKVFEVGIVYSNTAHPDDDLSISISTDVSDIINIMITSRNEPFEGINETINFQDANLIAKIDDFQKITIWEKEKKYSKRFFPKDVGHVLAINQPFLKKKDQRNWKEIEVSTYLMLIIADMVKNTVNFKRISFSEDDQQCSYN</sequence>
<dbReference type="eggNOG" id="COG0673">
    <property type="taxonomic scope" value="Bacteria"/>
</dbReference>
<keyword evidence="1" id="KW-1133">Transmembrane helix</keyword>
<keyword evidence="1" id="KW-0812">Transmembrane</keyword>
<dbReference type="EMBL" id="AMZN01000046">
    <property type="protein sequence ID" value="ELR70978.1"/>
    <property type="molecule type" value="Genomic_DNA"/>
</dbReference>
<proteinExistence type="predicted"/>
<comment type="caution">
    <text evidence="3">The sequence shown here is derived from an EMBL/GenBank/DDBJ whole genome shotgun (WGS) entry which is preliminary data.</text>
</comment>
<evidence type="ECO:0000313" key="3">
    <source>
        <dbReference type="EMBL" id="ELR70978.1"/>
    </source>
</evidence>
<dbReference type="Gene3D" id="3.30.360.10">
    <property type="entry name" value="Dihydrodipicolinate Reductase, domain 2"/>
    <property type="match status" value="1"/>
</dbReference>
<dbReference type="STRING" id="1237149.C900_03108"/>
<feature type="domain" description="Gfo/Idh/MocA-like oxidoreductase N-terminal" evidence="2">
    <location>
        <begin position="49"/>
        <end position="165"/>
    </location>
</feature>
<dbReference type="GO" id="GO:0000166">
    <property type="term" value="F:nucleotide binding"/>
    <property type="evidence" value="ECO:0007669"/>
    <property type="project" value="InterPro"/>
</dbReference>
<dbReference type="AlphaFoldDB" id="L8JRZ1"/>
<protein>
    <submittedName>
        <fullName evidence="3">Putative bi-domain oxidoreductase</fullName>
    </submittedName>
</protein>
<name>L8JRZ1_9BACT</name>
<gene>
    <name evidence="3" type="ORF">C900_03108</name>
</gene>